<name>A0A0D3AZ13_BRAOL</name>
<evidence type="ECO:0000313" key="2">
    <source>
        <dbReference type="Proteomes" id="UP000032141"/>
    </source>
</evidence>
<reference evidence="1" key="2">
    <citation type="submission" date="2015-06" db="UniProtKB">
        <authorList>
            <consortium name="EnsemblPlants"/>
        </authorList>
    </citation>
    <scope>IDENTIFICATION</scope>
</reference>
<organism evidence="1 2">
    <name type="scientific">Brassica oleracea var. oleracea</name>
    <dbReference type="NCBI Taxonomy" id="109376"/>
    <lineage>
        <taxon>Eukaryota</taxon>
        <taxon>Viridiplantae</taxon>
        <taxon>Streptophyta</taxon>
        <taxon>Embryophyta</taxon>
        <taxon>Tracheophyta</taxon>
        <taxon>Spermatophyta</taxon>
        <taxon>Magnoliopsida</taxon>
        <taxon>eudicotyledons</taxon>
        <taxon>Gunneridae</taxon>
        <taxon>Pentapetalae</taxon>
        <taxon>rosids</taxon>
        <taxon>malvids</taxon>
        <taxon>Brassicales</taxon>
        <taxon>Brassicaceae</taxon>
        <taxon>Brassiceae</taxon>
        <taxon>Brassica</taxon>
    </lineage>
</organism>
<evidence type="ECO:0000313" key="1">
    <source>
        <dbReference type="EnsemblPlants" id="Bo30542s010.1"/>
    </source>
</evidence>
<accession>A0A0D3AZ13</accession>
<sequence length="43" mass="4713">MPSNKSPGPDGYTPEFFKAAWPIIGEDVVVAVQSFFLKGFLPK</sequence>
<reference evidence="1" key="1">
    <citation type="journal article" date="2014" name="Genome Biol.">
        <title>Transcriptome and methylome profiling reveals relics of genome dominance in the mesopolyploid Brassica oleracea.</title>
        <authorList>
            <person name="Parkin I.A."/>
            <person name="Koh C."/>
            <person name="Tang H."/>
            <person name="Robinson S.J."/>
            <person name="Kagale S."/>
            <person name="Clarke W.E."/>
            <person name="Town C.D."/>
            <person name="Nixon J."/>
            <person name="Krishnakumar V."/>
            <person name="Bidwell S.L."/>
            <person name="Denoeud F."/>
            <person name="Belcram H."/>
            <person name="Links M.G."/>
            <person name="Just J."/>
            <person name="Clarke C."/>
            <person name="Bender T."/>
            <person name="Huebert T."/>
            <person name="Mason A.S."/>
            <person name="Pires J.C."/>
            <person name="Barker G."/>
            <person name="Moore J."/>
            <person name="Walley P.G."/>
            <person name="Manoli S."/>
            <person name="Batley J."/>
            <person name="Edwards D."/>
            <person name="Nelson M.N."/>
            <person name="Wang X."/>
            <person name="Paterson A.H."/>
            <person name="King G."/>
            <person name="Bancroft I."/>
            <person name="Chalhoub B."/>
            <person name="Sharpe A.G."/>
        </authorList>
    </citation>
    <scope>NUCLEOTIDE SEQUENCE [LARGE SCALE GENOMIC DNA]</scope>
    <source>
        <strain evidence="1">cv. TO1000</strain>
    </source>
</reference>
<keyword evidence="2" id="KW-1185">Reference proteome</keyword>
<dbReference type="HOGENOM" id="CLU_3244955_0_0_1"/>
<proteinExistence type="predicted"/>
<dbReference type="EnsemblPlants" id="Bo30542s010.1">
    <property type="protein sequence ID" value="Bo30542s010.1"/>
    <property type="gene ID" value="Bo30542s010"/>
</dbReference>
<dbReference type="AlphaFoldDB" id="A0A0D3AZ13"/>
<dbReference type="Gramene" id="Bo30542s010.1">
    <property type="protein sequence ID" value="Bo30542s010.1"/>
    <property type="gene ID" value="Bo30542s010"/>
</dbReference>
<dbReference type="eggNOG" id="KOG1075">
    <property type="taxonomic scope" value="Eukaryota"/>
</dbReference>
<protein>
    <submittedName>
        <fullName evidence="1">Uncharacterized protein</fullName>
    </submittedName>
</protein>
<dbReference type="Proteomes" id="UP000032141">
    <property type="component" value="Unassembled WGS sequence"/>
</dbReference>